<evidence type="ECO:0000256" key="1">
    <source>
        <dbReference type="SAM" id="MobiDB-lite"/>
    </source>
</evidence>
<reference evidence="2 3" key="1">
    <citation type="submission" date="2022-11" db="EMBL/GenBank/DDBJ databases">
        <title>Mucor velutinosus strain NIH1002 WGS.</title>
        <authorList>
            <person name="Subramanian P."/>
            <person name="Mullikin J.C."/>
            <person name="Segre J.A."/>
            <person name="Zelazny A.M."/>
        </authorList>
    </citation>
    <scope>NUCLEOTIDE SEQUENCE [LARGE SCALE GENOMIC DNA]</scope>
    <source>
        <strain evidence="2 3">NIH1002</strain>
    </source>
</reference>
<dbReference type="Proteomes" id="UP001304243">
    <property type="component" value="Unassembled WGS sequence"/>
</dbReference>
<dbReference type="RefSeq" id="XP_064684507.1">
    <property type="nucleotide sequence ID" value="XM_064820587.1"/>
</dbReference>
<gene>
    <name evidence="2" type="ORF">ATC70_001188</name>
</gene>
<comment type="caution">
    <text evidence="2">The sequence shown here is derived from an EMBL/GenBank/DDBJ whole genome shotgun (WGS) entry which is preliminary data.</text>
</comment>
<feature type="compositionally biased region" description="Polar residues" evidence="1">
    <location>
        <begin position="45"/>
        <end position="79"/>
    </location>
</feature>
<dbReference type="EMBL" id="JASEJX010000013">
    <property type="protein sequence ID" value="KAK4517841.1"/>
    <property type="molecule type" value="Genomic_DNA"/>
</dbReference>
<keyword evidence="3" id="KW-1185">Reference proteome</keyword>
<protein>
    <submittedName>
        <fullName evidence="2">Uncharacterized protein</fullName>
    </submittedName>
</protein>
<evidence type="ECO:0000313" key="2">
    <source>
        <dbReference type="EMBL" id="KAK4517841.1"/>
    </source>
</evidence>
<accession>A0AAN7DMI7</accession>
<name>A0AAN7DMI7_9FUNG</name>
<evidence type="ECO:0000313" key="3">
    <source>
        <dbReference type="Proteomes" id="UP001304243"/>
    </source>
</evidence>
<dbReference type="GeneID" id="89944890"/>
<feature type="region of interest" description="Disordered" evidence="1">
    <location>
        <begin position="34"/>
        <end position="79"/>
    </location>
</feature>
<dbReference type="AlphaFoldDB" id="A0AAN7DMI7"/>
<proteinExistence type="predicted"/>
<organism evidence="2 3">
    <name type="scientific">Mucor velutinosus</name>
    <dbReference type="NCBI Taxonomy" id="708070"/>
    <lineage>
        <taxon>Eukaryota</taxon>
        <taxon>Fungi</taxon>
        <taxon>Fungi incertae sedis</taxon>
        <taxon>Mucoromycota</taxon>
        <taxon>Mucoromycotina</taxon>
        <taxon>Mucoromycetes</taxon>
        <taxon>Mucorales</taxon>
        <taxon>Mucorineae</taxon>
        <taxon>Mucoraceae</taxon>
        <taxon>Mucor</taxon>
    </lineage>
</organism>
<sequence>MPARRVSGNCEKCHMPYNSARALRTHYANSTFCEPKKARTEDTPLPNSQERSQASMHSQDDTPTATTSNQGNQSLQQHVAEQRIELPSIESFSYYSSFTLEQKEGLRHVYDLDTLSYATDFNESELLSLKLRDIFDKYPASREMSRESIYFTNTIIKNIAEAGGGTERGIVFPKLIQFDTLEARMRKKTGVQAFIYKVCPQGCKVYPKNDTSVQGVCNHCGTPKSEAQNMNVLSIGDQLARVLSDKSKRDELMSYRRNYQHDPHFYRDYFDGQEYINFQQRRERHGTNVDEEPILLALYVDGFKPQSNSFAGDTLTLFHVVILSAPPHLRYLDDWTVQTMIAPGKKAPVDLESYLAIFVDEIRDLSEHGMLVRVNGGEVARVSVHLAMATGDLVEVSHLMLHGGVSSQFGCMKCLIDTQGGQCFTRTIRNFQYRTLEQLKAPLPVGVKHVFNIKGPSIFTTLKSFPANPSFYGLDTLHLLSIGLAKHLYELLSSPLHPSKFDNRYKPSIEELKEAKLDKASAWPYTFDLDPKVLAKIGQYVAQSKKTIPTTFNAPFNDIFAPGGVTNYRAVDYEEFMIFIVPALIAPHYPDSIRKPLLGIVKVAALVLQKNELHASDLQFIEAKVNDWHKLLITEIKAKRLPIKTFRPNAHYLGHLTYMIKAQGLPASTSSRSIERSIGRYKRLISARTNVGINAGNIIDRLAIMRAIKASTTGDGTGDGEDKLNDLDARINLLVPRRYDPTTFVNLKNDNGNGSQLWYPVIHTTVSSIPTSINVNTPLFVKAIQSYYDRQYSTNVLQNVHINDQLDIVVSGSAWAYNCTYRSEYYRDLTGANSRGSHYIMVWAEHLSNSRRKVKAFFVGAVIFMFKLEIEGIGDELFLLIRLGKTHAVDDKDKTMPIMELDDDQDSSAYLVCTFEQVICQVGLMRFSENDKRYKVITKEKVFRASIETYKPGKNSFVLPQ</sequence>